<feature type="region of interest" description="Disordered" evidence="5">
    <location>
        <begin position="67"/>
        <end position="106"/>
    </location>
</feature>
<evidence type="ECO:0000313" key="7">
    <source>
        <dbReference type="EMBL" id="GAA5804933.1"/>
    </source>
</evidence>
<evidence type="ECO:0000256" key="2">
    <source>
        <dbReference type="ARBA" id="ARBA00023155"/>
    </source>
</evidence>
<protein>
    <recommendedName>
        <fullName evidence="6">Homeobox domain-containing protein</fullName>
    </recommendedName>
</protein>
<accession>A0ABP9YDA1</accession>
<keyword evidence="1 3" id="KW-0238">DNA-binding</keyword>
<feature type="compositionally biased region" description="Acidic residues" evidence="5">
    <location>
        <begin position="86"/>
        <end position="97"/>
    </location>
</feature>
<dbReference type="PANTHER" id="PTHR24324">
    <property type="entry name" value="HOMEOBOX PROTEIN HHEX"/>
    <property type="match status" value="1"/>
</dbReference>
<evidence type="ECO:0000256" key="1">
    <source>
        <dbReference type="ARBA" id="ARBA00023125"/>
    </source>
</evidence>
<dbReference type="Proteomes" id="UP001476247">
    <property type="component" value="Unassembled WGS sequence"/>
</dbReference>
<keyword evidence="3 4" id="KW-0539">Nucleus</keyword>
<dbReference type="CDD" id="cd00086">
    <property type="entry name" value="homeodomain"/>
    <property type="match status" value="1"/>
</dbReference>
<dbReference type="InterPro" id="IPR051000">
    <property type="entry name" value="Homeobox_DNA-bind_prot"/>
</dbReference>
<dbReference type="PANTHER" id="PTHR24324:SF9">
    <property type="entry name" value="HOMEOBOX DOMAIN-CONTAINING PROTEIN"/>
    <property type="match status" value="1"/>
</dbReference>
<evidence type="ECO:0000256" key="5">
    <source>
        <dbReference type="SAM" id="MobiDB-lite"/>
    </source>
</evidence>
<evidence type="ECO:0000313" key="8">
    <source>
        <dbReference type="Proteomes" id="UP001476247"/>
    </source>
</evidence>
<dbReference type="PROSITE" id="PS50071">
    <property type="entry name" value="HOMEOBOX_2"/>
    <property type="match status" value="1"/>
</dbReference>
<evidence type="ECO:0000256" key="4">
    <source>
        <dbReference type="RuleBase" id="RU000682"/>
    </source>
</evidence>
<sequence>MDDTSHSPPESWVPKIKRRRRFSTEETKILEKEYYKNSSPNQEKIQGIANRISTPRKIVTTWFQNRRAKNKRKERTKEQVMKSGGDEEEEEYEEEERYETVSETNDLSSDYRLQSAELQSMDESMDLSLYTGALTASPIEDYYPTRPQLTIDTNHPYVFATQPSQCFTLPNTSTTTTTNQQYNINIYNNMNNYVSAPGHYDTRPSQNDNTIDMASQQAWLSYVYPQINRSFLNPTLPDPPQFYINPNDIYLLQPDKDH</sequence>
<dbReference type="Gene3D" id="1.10.10.60">
    <property type="entry name" value="Homeodomain-like"/>
    <property type="match status" value="1"/>
</dbReference>
<dbReference type="InterPro" id="IPR001356">
    <property type="entry name" value="HD"/>
</dbReference>
<dbReference type="SUPFAM" id="SSF46689">
    <property type="entry name" value="Homeodomain-like"/>
    <property type="match status" value="1"/>
</dbReference>
<evidence type="ECO:0000259" key="6">
    <source>
        <dbReference type="PROSITE" id="PS50071"/>
    </source>
</evidence>
<proteinExistence type="predicted"/>
<dbReference type="SMART" id="SM00389">
    <property type="entry name" value="HOX"/>
    <property type="match status" value="1"/>
</dbReference>
<dbReference type="EMBL" id="BAABUJ010000040">
    <property type="protein sequence ID" value="GAA5804933.1"/>
    <property type="molecule type" value="Genomic_DNA"/>
</dbReference>
<comment type="subcellular location">
    <subcellularLocation>
        <location evidence="3 4">Nucleus</location>
    </subcellularLocation>
</comment>
<dbReference type="Pfam" id="PF00046">
    <property type="entry name" value="Homeodomain"/>
    <property type="match status" value="1"/>
</dbReference>
<comment type="caution">
    <text evidence="7">The sequence shown here is derived from an EMBL/GenBank/DDBJ whole genome shotgun (WGS) entry which is preliminary data.</text>
</comment>
<feature type="domain" description="Homeobox" evidence="6">
    <location>
        <begin position="13"/>
        <end position="73"/>
    </location>
</feature>
<reference evidence="7 8" key="1">
    <citation type="submission" date="2024-04" db="EMBL/GenBank/DDBJ databases">
        <title>genome sequences of Mucor flavus KT1a and Helicostylum pulchrum KT1b strains isolation_sourced from the surface of a dry-aged beef.</title>
        <authorList>
            <person name="Toyotome T."/>
            <person name="Hosono M."/>
            <person name="Torimaru M."/>
            <person name="Fukuda K."/>
            <person name="Mikami N."/>
        </authorList>
    </citation>
    <scope>NUCLEOTIDE SEQUENCE [LARGE SCALE GENOMIC DNA]</scope>
    <source>
        <strain evidence="7 8">KT1b</strain>
    </source>
</reference>
<feature type="DNA-binding region" description="Homeobox" evidence="3">
    <location>
        <begin position="15"/>
        <end position="74"/>
    </location>
</feature>
<evidence type="ECO:0000256" key="3">
    <source>
        <dbReference type="PROSITE-ProRule" id="PRU00108"/>
    </source>
</evidence>
<keyword evidence="2 3" id="KW-0371">Homeobox</keyword>
<gene>
    <name evidence="7" type="ORF">HPULCUR_010443</name>
</gene>
<name>A0ABP9YDA1_9FUNG</name>
<dbReference type="InterPro" id="IPR009057">
    <property type="entry name" value="Homeodomain-like_sf"/>
</dbReference>
<organism evidence="7 8">
    <name type="scientific">Helicostylum pulchrum</name>
    <dbReference type="NCBI Taxonomy" id="562976"/>
    <lineage>
        <taxon>Eukaryota</taxon>
        <taxon>Fungi</taxon>
        <taxon>Fungi incertae sedis</taxon>
        <taxon>Mucoromycota</taxon>
        <taxon>Mucoromycotina</taxon>
        <taxon>Mucoromycetes</taxon>
        <taxon>Mucorales</taxon>
        <taxon>Mucorineae</taxon>
        <taxon>Mucoraceae</taxon>
        <taxon>Helicostylum</taxon>
    </lineage>
</organism>
<keyword evidence="8" id="KW-1185">Reference proteome</keyword>